<proteinExistence type="predicted"/>
<name>A0A6N3ALW9_9FIRM</name>
<organism evidence="1">
    <name type="scientific">Hungatella hathewayi</name>
    <dbReference type="NCBI Taxonomy" id="154046"/>
    <lineage>
        <taxon>Bacteria</taxon>
        <taxon>Bacillati</taxon>
        <taxon>Bacillota</taxon>
        <taxon>Clostridia</taxon>
        <taxon>Lachnospirales</taxon>
        <taxon>Lachnospiraceae</taxon>
        <taxon>Hungatella</taxon>
    </lineage>
</organism>
<dbReference type="RefSeq" id="WP_156832498.1">
    <property type="nucleotide sequence ID" value="NZ_CACRUH010000016.1"/>
</dbReference>
<protein>
    <submittedName>
        <fullName evidence="1">Uncharacterized protein</fullName>
    </submittedName>
</protein>
<accession>A0A6N3ALW9</accession>
<evidence type="ECO:0000313" key="1">
    <source>
        <dbReference type="EMBL" id="VYT93384.1"/>
    </source>
</evidence>
<dbReference type="EMBL" id="CACRUH010000016">
    <property type="protein sequence ID" value="VYT93384.1"/>
    <property type="molecule type" value="Genomic_DNA"/>
</dbReference>
<reference evidence="1" key="1">
    <citation type="submission" date="2019-11" db="EMBL/GenBank/DDBJ databases">
        <authorList>
            <person name="Feng L."/>
        </authorList>
    </citation>
    <scope>NUCLEOTIDE SEQUENCE</scope>
    <source>
        <strain evidence="1">ChathewayiLFYP18</strain>
    </source>
</reference>
<sequence>MRKGKLTTKRVGRSINLLNDLEVIKSSEEDYHLIADIILLLAKEECMSATRAMEILGDTQNVIPLISELKLL</sequence>
<gene>
    <name evidence="1" type="ORF">CHLFYP18_05940</name>
</gene>
<dbReference type="AlphaFoldDB" id="A0A6N3ALW9"/>